<proteinExistence type="predicted"/>
<feature type="region of interest" description="Disordered" evidence="1">
    <location>
        <begin position="130"/>
        <end position="185"/>
    </location>
</feature>
<evidence type="ECO:0000256" key="1">
    <source>
        <dbReference type="SAM" id="MobiDB-lite"/>
    </source>
</evidence>
<sequence>MNEQLDRIEKMLQVQLKSAGHIWWIGGFVYGQTSNDDVFVILYPAAENLKEKVVRVYDRDLKKLPAFIAVDIDGGDTEANPSKEQARKKGIYHECPAFEICTFDGRDTQMGKERRFGEVLRLSKAAREALSGAGGKGAGEKGSRGAGEMRPEGGQGQQQARAPQRPTPPPPPDEPADDGPGMMGLPNYRKLALEATTAEAFDYAAFMLLRNGLYTEVERITTVRQAIAMGWKPSAKSNAAMLAALEVYREKRSEAEGRGEAKTPASQFAKQEAMSAYNEAIKG</sequence>
<evidence type="ECO:0000313" key="3">
    <source>
        <dbReference type="Proteomes" id="UP000215027"/>
    </source>
</evidence>
<dbReference type="KEGG" id="pbf:CFX0092_A2339"/>
<accession>A0A170PHC3</accession>
<evidence type="ECO:0000313" key="2">
    <source>
        <dbReference type="EMBL" id="CUS04217.2"/>
    </source>
</evidence>
<dbReference type="Proteomes" id="UP000215027">
    <property type="component" value="Chromosome I"/>
</dbReference>
<organism evidence="2 3">
    <name type="scientific">Candidatus Promineifilum breve</name>
    <dbReference type="NCBI Taxonomy" id="1806508"/>
    <lineage>
        <taxon>Bacteria</taxon>
        <taxon>Bacillati</taxon>
        <taxon>Chloroflexota</taxon>
        <taxon>Ardenticatenia</taxon>
        <taxon>Candidatus Promineifilales</taxon>
        <taxon>Candidatus Promineifilaceae</taxon>
        <taxon>Candidatus Promineifilum</taxon>
    </lineage>
</organism>
<protein>
    <submittedName>
        <fullName evidence="2">Uncharacterized protein</fullName>
    </submittedName>
</protein>
<name>A0A170PHC3_9CHLR</name>
<dbReference type="AlphaFoldDB" id="A0A170PHC3"/>
<gene>
    <name evidence="2" type="ORF">CFX0092_A2339</name>
</gene>
<keyword evidence="3" id="KW-1185">Reference proteome</keyword>
<feature type="compositionally biased region" description="Basic and acidic residues" evidence="1">
    <location>
        <begin position="138"/>
        <end position="151"/>
    </location>
</feature>
<reference evidence="2" key="1">
    <citation type="submission" date="2016-01" db="EMBL/GenBank/DDBJ databases">
        <authorList>
            <person name="Mcilroy J.S."/>
            <person name="Karst M S."/>
            <person name="Albertsen M."/>
        </authorList>
    </citation>
    <scope>NUCLEOTIDE SEQUENCE</scope>
    <source>
        <strain evidence="2">Cfx-K</strain>
    </source>
</reference>
<dbReference type="EMBL" id="LN890655">
    <property type="protein sequence ID" value="CUS04217.2"/>
    <property type="molecule type" value="Genomic_DNA"/>
</dbReference>